<protein>
    <recommendedName>
        <fullName evidence="1">DUF7852 domain-containing protein</fullName>
    </recommendedName>
</protein>
<sequence>MSDNHINERTDCIEVSETASLGECENTPVVGDRVIYPGGQTPIVKVPVVLGEFDVTTNLSANIHFHDPVQEIKKVKHTVEIVQCRLMTNAVSSDPYASGEFPLFLKGFVRKNIQYETPVPGTSRDCVNSDVKSKTVRVPFSCTTMVTVENVVRPISSDNEEFSFFRAQDLGTGFPEKDKYLSSDLSQFHFMESQSYNEFPFCELISSDVIAWDEATDRRTTGDSPVKEGYFHNVVEKMMIRFRIKVLQKQQVRVNSL</sequence>
<dbReference type="RefSeq" id="WP_036842509.1">
    <property type="nucleotide sequence ID" value="NZ_AULJ01000020.1"/>
</dbReference>
<dbReference type="EMBL" id="AVPF01000036">
    <property type="protein sequence ID" value="KGX85818.1"/>
    <property type="molecule type" value="Genomic_DNA"/>
</dbReference>
<dbReference type="InterPro" id="IPR054845">
    <property type="entry name" value="Exosporium_prot_C"/>
</dbReference>
<keyword evidence="3" id="KW-1185">Reference proteome</keyword>
<evidence type="ECO:0000259" key="1">
    <source>
        <dbReference type="Pfam" id="PF25250"/>
    </source>
</evidence>
<dbReference type="eggNOG" id="ENOG502ZBY7">
    <property type="taxonomic scope" value="Bacteria"/>
</dbReference>
<dbReference type="STRING" id="1385511.GCA_000425225_02048"/>
<comment type="caution">
    <text evidence="2">The sequence shown here is derived from an EMBL/GenBank/DDBJ whole genome shotgun (WGS) entry which is preliminary data.</text>
</comment>
<gene>
    <name evidence="2" type="ORF">N783_13725</name>
</gene>
<feature type="domain" description="DUF7852" evidence="1">
    <location>
        <begin position="44"/>
        <end position="116"/>
    </location>
</feature>
<dbReference type="InterPro" id="IPR057174">
    <property type="entry name" value="DUF7852"/>
</dbReference>
<dbReference type="NCBIfam" id="NF045794">
    <property type="entry name" value="CsxC_fam"/>
    <property type="match status" value="1"/>
</dbReference>
<evidence type="ECO:0000313" key="2">
    <source>
        <dbReference type="EMBL" id="KGX85818.1"/>
    </source>
</evidence>
<proteinExistence type="predicted"/>
<dbReference type="Pfam" id="PF25250">
    <property type="entry name" value="DUF7852"/>
    <property type="match status" value="1"/>
</dbReference>
<name>A0A0A5G3U8_9BACI</name>
<reference evidence="2 3" key="1">
    <citation type="submission" date="2013-08" db="EMBL/GenBank/DDBJ databases">
        <authorList>
            <person name="Huang J."/>
            <person name="Wang G."/>
        </authorList>
    </citation>
    <scope>NUCLEOTIDE SEQUENCE [LARGE SCALE GENOMIC DNA]</scope>
    <source>
        <strain evidence="2 3">BH030004</strain>
    </source>
</reference>
<organism evidence="2 3">
    <name type="scientific">Pontibacillus marinus BH030004 = DSM 16465</name>
    <dbReference type="NCBI Taxonomy" id="1385511"/>
    <lineage>
        <taxon>Bacteria</taxon>
        <taxon>Bacillati</taxon>
        <taxon>Bacillota</taxon>
        <taxon>Bacilli</taxon>
        <taxon>Bacillales</taxon>
        <taxon>Bacillaceae</taxon>
        <taxon>Pontibacillus</taxon>
    </lineage>
</organism>
<evidence type="ECO:0000313" key="3">
    <source>
        <dbReference type="Proteomes" id="UP000030403"/>
    </source>
</evidence>
<dbReference type="AlphaFoldDB" id="A0A0A5G3U8"/>
<dbReference type="Proteomes" id="UP000030403">
    <property type="component" value="Unassembled WGS sequence"/>
</dbReference>
<accession>A0A0A5G3U8</accession>